<feature type="region of interest" description="Disordered" evidence="1">
    <location>
        <begin position="112"/>
        <end position="140"/>
    </location>
</feature>
<feature type="transmembrane region" description="Helical" evidence="2">
    <location>
        <begin position="41"/>
        <end position="60"/>
    </location>
</feature>
<dbReference type="EMBL" id="JBHSXS010000022">
    <property type="protein sequence ID" value="MFC6883825.1"/>
    <property type="molecule type" value="Genomic_DNA"/>
</dbReference>
<gene>
    <name evidence="3" type="ORF">ACFQKB_28990</name>
</gene>
<proteinExistence type="predicted"/>
<evidence type="ECO:0000313" key="3">
    <source>
        <dbReference type="EMBL" id="MFC6883825.1"/>
    </source>
</evidence>
<organism evidence="3 4">
    <name type="scientific">Actinomadura yumaensis</name>
    <dbReference type="NCBI Taxonomy" id="111807"/>
    <lineage>
        <taxon>Bacteria</taxon>
        <taxon>Bacillati</taxon>
        <taxon>Actinomycetota</taxon>
        <taxon>Actinomycetes</taxon>
        <taxon>Streptosporangiales</taxon>
        <taxon>Thermomonosporaceae</taxon>
        <taxon>Actinomadura</taxon>
    </lineage>
</organism>
<accession>A0ABW2CR87</accession>
<evidence type="ECO:0000313" key="4">
    <source>
        <dbReference type="Proteomes" id="UP001596380"/>
    </source>
</evidence>
<evidence type="ECO:0000256" key="1">
    <source>
        <dbReference type="SAM" id="MobiDB-lite"/>
    </source>
</evidence>
<keyword evidence="2" id="KW-1133">Transmembrane helix</keyword>
<reference evidence="4" key="1">
    <citation type="journal article" date="2019" name="Int. J. Syst. Evol. Microbiol.">
        <title>The Global Catalogue of Microorganisms (GCM) 10K type strain sequencing project: providing services to taxonomists for standard genome sequencing and annotation.</title>
        <authorList>
            <consortium name="The Broad Institute Genomics Platform"/>
            <consortium name="The Broad Institute Genome Sequencing Center for Infectious Disease"/>
            <person name="Wu L."/>
            <person name="Ma J."/>
        </authorList>
    </citation>
    <scope>NUCLEOTIDE SEQUENCE [LARGE SCALE GENOMIC DNA]</scope>
    <source>
        <strain evidence="4">JCM 3369</strain>
    </source>
</reference>
<dbReference type="Proteomes" id="UP001596380">
    <property type="component" value="Unassembled WGS sequence"/>
</dbReference>
<name>A0ABW2CR87_9ACTN</name>
<keyword evidence="2" id="KW-0812">Transmembrane</keyword>
<keyword evidence="4" id="KW-1185">Reference proteome</keyword>
<evidence type="ECO:0000256" key="2">
    <source>
        <dbReference type="SAM" id="Phobius"/>
    </source>
</evidence>
<protein>
    <submittedName>
        <fullName evidence="3">Uncharacterized protein</fullName>
    </submittedName>
</protein>
<feature type="compositionally biased region" description="Gly residues" evidence="1">
    <location>
        <begin position="112"/>
        <end position="124"/>
    </location>
</feature>
<keyword evidence="2" id="KW-0472">Membrane</keyword>
<dbReference type="RefSeq" id="WP_378063725.1">
    <property type="nucleotide sequence ID" value="NZ_JBHSXS010000022.1"/>
</dbReference>
<sequence>MRDTGIEEAFEALRGEVVPHVFVPAPERIVRGSRRRARGRVAVAAVVAAAVAAGGVFSLGGGKAHDGPALGPSATRRHYPVRVVDLVYGLEAERRVAGWRVEKPGTLRFPGCGTGAEAGGGAWPGGTPRTTSRADLRKTTGGASQGEQVLIFGSLDEAREVMGKFAEYAALCRPSLEVERQGIGDEAFSATRTEAGRTLTAVAARKGIGIAIYWVEHPRGTAPPISLSEHLRDATVMTDRLPAFH</sequence>
<comment type="caution">
    <text evidence="3">The sequence shown here is derived from an EMBL/GenBank/DDBJ whole genome shotgun (WGS) entry which is preliminary data.</text>
</comment>